<dbReference type="HOGENOM" id="CLU_034145_0_0_1"/>
<reference evidence="4" key="2">
    <citation type="submission" date="2017-06" db="EMBL/GenBank/DDBJ databases">
        <title>WGS assembly of Brachypodium distachyon.</title>
        <authorList>
            <consortium name="The International Brachypodium Initiative"/>
            <person name="Lucas S."/>
            <person name="Harmon-Smith M."/>
            <person name="Lail K."/>
            <person name="Tice H."/>
            <person name="Grimwood J."/>
            <person name="Bruce D."/>
            <person name="Barry K."/>
            <person name="Shu S."/>
            <person name="Lindquist E."/>
            <person name="Wang M."/>
            <person name="Pitluck S."/>
            <person name="Vogel J.P."/>
            <person name="Garvin D.F."/>
            <person name="Mockler T.C."/>
            <person name="Schmutz J."/>
            <person name="Rokhsar D."/>
            <person name="Bevan M.W."/>
        </authorList>
    </citation>
    <scope>NUCLEOTIDE SEQUENCE</scope>
    <source>
        <strain evidence="4">Bd21</strain>
    </source>
</reference>
<reference evidence="5" key="3">
    <citation type="submission" date="2018-08" db="UniProtKB">
        <authorList>
            <consortium name="EnsemblPlants"/>
        </authorList>
    </citation>
    <scope>IDENTIFICATION</scope>
    <source>
        <strain evidence="5">cv. Bd21</strain>
    </source>
</reference>
<dbReference type="EnsemblPlants" id="KQK18897">
    <property type="protein sequence ID" value="KQK18897"/>
    <property type="gene ID" value="BRADI_1g45330v3"/>
</dbReference>
<dbReference type="InterPro" id="IPR003690">
    <property type="entry name" value="MTERF"/>
</dbReference>
<keyword evidence="2" id="KW-0804">Transcription</keyword>
<dbReference type="PANTHER" id="PTHR13068:SF177">
    <property type="entry name" value="OS06G0224900 PROTEIN"/>
    <property type="match status" value="1"/>
</dbReference>
<reference evidence="4 5" key="1">
    <citation type="journal article" date="2010" name="Nature">
        <title>Genome sequencing and analysis of the model grass Brachypodium distachyon.</title>
        <authorList>
            <consortium name="International Brachypodium Initiative"/>
        </authorList>
    </citation>
    <scope>NUCLEOTIDE SEQUENCE [LARGE SCALE GENOMIC DNA]</scope>
    <source>
        <strain evidence="4">Bd21</strain>
        <strain evidence="5">cv. Bd21</strain>
    </source>
</reference>
<dbReference type="Gramene" id="KQK18897">
    <property type="protein sequence ID" value="KQK18897"/>
    <property type="gene ID" value="BRADI_1g45330v3"/>
</dbReference>
<dbReference type="Gene3D" id="1.25.70.10">
    <property type="entry name" value="Transcription termination factor 3, mitochondrial"/>
    <property type="match status" value="1"/>
</dbReference>
<dbReference type="eggNOG" id="KOG1267">
    <property type="taxonomic scope" value="Eukaryota"/>
</dbReference>
<proteinExistence type="inferred from homology"/>
<dbReference type="GO" id="GO:0003676">
    <property type="term" value="F:nucleic acid binding"/>
    <property type="evidence" value="ECO:0007669"/>
    <property type="project" value="InterPro"/>
</dbReference>
<gene>
    <name evidence="5" type="primary">LOC100837156</name>
    <name evidence="4" type="ORF">BRADI_1g45330v3</name>
</gene>
<accession>I1GZL6</accession>
<evidence type="ECO:0000256" key="3">
    <source>
        <dbReference type="ARBA" id="ARBA00022946"/>
    </source>
</evidence>
<dbReference type="Proteomes" id="UP000008810">
    <property type="component" value="Chromosome 1"/>
</dbReference>
<keyword evidence="3" id="KW-0809">Transit peptide</keyword>
<evidence type="ECO:0000313" key="6">
    <source>
        <dbReference type="Proteomes" id="UP000008810"/>
    </source>
</evidence>
<evidence type="ECO:0000313" key="5">
    <source>
        <dbReference type="EnsemblPlants" id="KQK18897"/>
    </source>
</evidence>
<dbReference type="SMART" id="SM00733">
    <property type="entry name" value="Mterf"/>
    <property type="match status" value="4"/>
</dbReference>
<protein>
    <submittedName>
        <fullName evidence="4 5">Uncharacterized protein</fullName>
    </submittedName>
</protein>
<dbReference type="PANTHER" id="PTHR13068">
    <property type="entry name" value="CGI-12 PROTEIN-RELATED"/>
    <property type="match status" value="1"/>
</dbReference>
<dbReference type="GeneID" id="100837156"/>
<dbReference type="OMA" id="TRPPEHV"/>
<dbReference type="RefSeq" id="XP_010227836.1">
    <property type="nucleotide sequence ID" value="XM_010229534.3"/>
</dbReference>
<name>I1GZL6_BRADI</name>
<dbReference type="AlphaFoldDB" id="I1GZL6"/>
<keyword evidence="6" id="KW-1185">Reference proteome</keyword>
<dbReference type="STRING" id="15368.I1GZL6"/>
<evidence type="ECO:0000256" key="1">
    <source>
        <dbReference type="ARBA" id="ARBA00007692"/>
    </source>
</evidence>
<dbReference type="RefSeq" id="XP_010227837.1">
    <property type="nucleotide sequence ID" value="XM_010229535.3"/>
</dbReference>
<comment type="similarity">
    <text evidence="1">Belongs to the mTERF family.</text>
</comment>
<organism evidence="5">
    <name type="scientific">Brachypodium distachyon</name>
    <name type="common">Purple false brome</name>
    <name type="synonym">Trachynia distachya</name>
    <dbReference type="NCBI Taxonomy" id="15368"/>
    <lineage>
        <taxon>Eukaryota</taxon>
        <taxon>Viridiplantae</taxon>
        <taxon>Streptophyta</taxon>
        <taxon>Embryophyta</taxon>
        <taxon>Tracheophyta</taxon>
        <taxon>Spermatophyta</taxon>
        <taxon>Magnoliopsida</taxon>
        <taxon>Liliopsida</taxon>
        <taxon>Poales</taxon>
        <taxon>Poaceae</taxon>
        <taxon>BOP clade</taxon>
        <taxon>Pooideae</taxon>
        <taxon>Stipodae</taxon>
        <taxon>Brachypodieae</taxon>
        <taxon>Brachypodium</taxon>
    </lineage>
</organism>
<dbReference type="KEGG" id="bdi:100837156"/>
<keyword evidence="2" id="KW-0806">Transcription termination</keyword>
<dbReference type="GO" id="GO:0009507">
    <property type="term" value="C:chloroplast"/>
    <property type="evidence" value="ECO:0000318"/>
    <property type="project" value="GO_Central"/>
</dbReference>
<dbReference type="Pfam" id="PF02536">
    <property type="entry name" value="mTERF"/>
    <property type="match status" value="1"/>
</dbReference>
<dbReference type="FunFam" id="1.25.70.10:FF:000001">
    <property type="entry name" value="Mitochondrial transcription termination factor-like"/>
    <property type="match status" value="1"/>
</dbReference>
<evidence type="ECO:0000256" key="2">
    <source>
        <dbReference type="ARBA" id="ARBA00022472"/>
    </source>
</evidence>
<dbReference type="EMBL" id="CM000880">
    <property type="protein sequence ID" value="KQK18897.1"/>
    <property type="molecule type" value="Genomic_DNA"/>
</dbReference>
<sequence length="380" mass="41909">MLHLRKLISPSLSAPHHLPAPLFSLHRLLAAATAPVSPEPFAVEDYLVTACGLTRAKARKASKKLIHLRSPSRIDAVLSFLSSLGVSRSATAAVIANDPKFLCADVEKNLAKRVVELTDLGLNHSQIAQLIPHARACFRHSSLARNLSFWLPIFGSFGKLLQAVTVNGGILGADLDKVAKPNLAILEECGISVKKFPGTFVSRVLTTLPRQVLDAVVYIDKLGVPRGSAMFRYALMTFAIQRQDKIAKKIGALKMLGWSQDDVLTAAKKMPGFLTMSEERLRRNVEFLTRDVGLEISYITRRPVLVMYSHDRRLLPRHSLLKILNAKGLRNTEMDFYCMVAMTEKKFLARFVHPYEGSIPGLAVTYASMCAGKAPNRVTA</sequence>
<dbReference type="GO" id="GO:0009658">
    <property type="term" value="P:chloroplast organization"/>
    <property type="evidence" value="ECO:0000318"/>
    <property type="project" value="GO_Central"/>
</dbReference>
<dbReference type="OrthoDB" id="641315at2759"/>
<dbReference type="GO" id="GO:0006353">
    <property type="term" value="P:DNA-templated transcription termination"/>
    <property type="evidence" value="ECO:0007669"/>
    <property type="project" value="UniProtKB-KW"/>
</dbReference>
<evidence type="ECO:0000313" key="4">
    <source>
        <dbReference type="EMBL" id="KQK18897.1"/>
    </source>
</evidence>
<dbReference type="InterPro" id="IPR038538">
    <property type="entry name" value="MTERF_sf"/>
</dbReference>
<keyword evidence="2" id="KW-0805">Transcription regulation</keyword>